<proteinExistence type="inferred from homology"/>
<evidence type="ECO:0000256" key="2">
    <source>
        <dbReference type="ARBA" id="ARBA00010139"/>
    </source>
</evidence>
<dbReference type="GO" id="GO:0004499">
    <property type="term" value="F:N,N-dimethylaniline monooxygenase activity"/>
    <property type="evidence" value="ECO:0007669"/>
    <property type="project" value="InterPro"/>
</dbReference>
<sequence>MSSSVSSIHRRQAYTKNAYTYYPVAIIGAGESGIAMGCRMKEKLGFDQFRIFERQSGIGGTWWINRYPGVACDIPALFYSFSFAPKRDWTTLHPAGPEIQQYLVDVCSKYQIIDKIQLNTDIRQIRWLEDAEEWEITLSHLVSGTGDLSKRDRDEKVASEGPESVYIKTEVIRAKIVVSCLGALVEPQVWPESIPGIDTFAGDLIHTARWDESIDLQGKNVVVIGSGCSAAQVVPKLSEELVGTSSVTQLMRSPPWVIPNELSPEGMVKWEKYSPILMRRIPGLAHVLRNALFFHLESAWFRMFQNNAFARWQRHSIERQYLSNMRHKVPSRYHEILTPNYAMGCKRRVLEGEWFRSLNRPNVELTTLSLTSVQSRSVTLGPGRHYPPSSQTESKIPHDEVKQIPADVIVLANGYQTVLHYMHSLRVIGRENRALQDVWDERGGPQAYLGTAMDGFPNFFMIYGPNTTTGQSSVIYASENMINYSLNFIGPILDGRVSSYEVSELAERKWTSDVQRTLRGTVFGIGGCNSWYKTEEGWNSTTYPYSQIDFFFRCTFPVWQHWTPRYTTKGLRIRRLKRALLTMILGALVWMKTTERGIRAWTGFASFVMKATLSVVEASLLCVRSYLT</sequence>
<dbReference type="InterPro" id="IPR051209">
    <property type="entry name" value="FAD-bind_Monooxygenase_sf"/>
</dbReference>
<evidence type="ECO:0000256" key="3">
    <source>
        <dbReference type="ARBA" id="ARBA00022630"/>
    </source>
</evidence>
<accession>A0A1L9SCG7</accession>
<dbReference type="Proteomes" id="UP000184188">
    <property type="component" value="Unassembled WGS sequence"/>
</dbReference>
<evidence type="ECO:0000256" key="1">
    <source>
        <dbReference type="ARBA" id="ARBA00001974"/>
    </source>
</evidence>
<dbReference type="PANTHER" id="PTHR42877:SF10">
    <property type="entry name" value="L-ORNITHINE N(5)-OXYGENASE"/>
    <property type="match status" value="1"/>
</dbReference>
<keyword evidence="5" id="KW-0560">Oxidoreductase</keyword>
<evidence type="ECO:0000256" key="5">
    <source>
        <dbReference type="ARBA" id="ARBA00023002"/>
    </source>
</evidence>
<evidence type="ECO:0000256" key="4">
    <source>
        <dbReference type="ARBA" id="ARBA00022827"/>
    </source>
</evidence>
<reference evidence="7" key="1">
    <citation type="journal article" date="2017" name="Genome Biol.">
        <title>Comparative genomics reveals high biological diversity and specific adaptations in the industrially and medically important fungal genus Aspergillus.</title>
        <authorList>
            <person name="de Vries R.P."/>
            <person name="Riley R."/>
            <person name="Wiebenga A."/>
            <person name="Aguilar-Osorio G."/>
            <person name="Amillis S."/>
            <person name="Uchima C.A."/>
            <person name="Anderluh G."/>
            <person name="Asadollahi M."/>
            <person name="Askin M."/>
            <person name="Barry K."/>
            <person name="Battaglia E."/>
            <person name="Bayram O."/>
            <person name="Benocci T."/>
            <person name="Braus-Stromeyer S.A."/>
            <person name="Caldana C."/>
            <person name="Canovas D."/>
            <person name="Cerqueira G.C."/>
            <person name="Chen F."/>
            <person name="Chen W."/>
            <person name="Choi C."/>
            <person name="Clum A."/>
            <person name="Dos Santos R.A."/>
            <person name="Damasio A.R."/>
            <person name="Diallinas G."/>
            <person name="Emri T."/>
            <person name="Fekete E."/>
            <person name="Flipphi M."/>
            <person name="Freyberg S."/>
            <person name="Gallo A."/>
            <person name="Gournas C."/>
            <person name="Habgood R."/>
            <person name="Hainaut M."/>
            <person name="Harispe M.L."/>
            <person name="Henrissat B."/>
            <person name="Hilden K.S."/>
            <person name="Hope R."/>
            <person name="Hossain A."/>
            <person name="Karabika E."/>
            <person name="Karaffa L."/>
            <person name="Karanyi Z."/>
            <person name="Krasevec N."/>
            <person name="Kuo A."/>
            <person name="Kusch H."/>
            <person name="LaButti K."/>
            <person name="Lagendijk E.L."/>
            <person name="Lapidus A."/>
            <person name="Levasseur A."/>
            <person name="Lindquist E."/>
            <person name="Lipzen A."/>
            <person name="Logrieco A.F."/>
            <person name="MacCabe A."/>
            <person name="Maekelae M.R."/>
            <person name="Malavazi I."/>
            <person name="Melin P."/>
            <person name="Meyer V."/>
            <person name="Mielnichuk N."/>
            <person name="Miskei M."/>
            <person name="Molnar A.P."/>
            <person name="Mule G."/>
            <person name="Ngan C.Y."/>
            <person name="Orejas M."/>
            <person name="Orosz E."/>
            <person name="Ouedraogo J.P."/>
            <person name="Overkamp K.M."/>
            <person name="Park H.-S."/>
            <person name="Perrone G."/>
            <person name="Piumi F."/>
            <person name="Punt P.J."/>
            <person name="Ram A.F."/>
            <person name="Ramon A."/>
            <person name="Rauscher S."/>
            <person name="Record E."/>
            <person name="Riano-Pachon D.M."/>
            <person name="Robert V."/>
            <person name="Roehrig J."/>
            <person name="Ruller R."/>
            <person name="Salamov A."/>
            <person name="Salih N.S."/>
            <person name="Samson R.A."/>
            <person name="Sandor E."/>
            <person name="Sanguinetti M."/>
            <person name="Schuetze T."/>
            <person name="Sepcic K."/>
            <person name="Shelest E."/>
            <person name="Sherlock G."/>
            <person name="Sophianopoulou V."/>
            <person name="Squina F.M."/>
            <person name="Sun H."/>
            <person name="Susca A."/>
            <person name="Todd R.B."/>
            <person name="Tsang A."/>
            <person name="Unkles S.E."/>
            <person name="van de Wiele N."/>
            <person name="van Rossen-Uffink D."/>
            <person name="Oliveira J.V."/>
            <person name="Vesth T.C."/>
            <person name="Visser J."/>
            <person name="Yu J.-H."/>
            <person name="Zhou M."/>
            <person name="Andersen M.R."/>
            <person name="Archer D.B."/>
            <person name="Baker S.E."/>
            <person name="Benoit I."/>
            <person name="Brakhage A.A."/>
            <person name="Braus G.H."/>
            <person name="Fischer R."/>
            <person name="Frisvad J.C."/>
            <person name="Goldman G.H."/>
            <person name="Houbraken J."/>
            <person name="Oakley B."/>
            <person name="Pocsi I."/>
            <person name="Scazzocchio C."/>
            <person name="Seiboth B."/>
            <person name="vanKuyk P.A."/>
            <person name="Wortman J."/>
            <person name="Dyer P.S."/>
            <person name="Grigoriev I.V."/>
        </authorList>
    </citation>
    <scope>NUCLEOTIDE SEQUENCE [LARGE SCALE GENOMIC DNA]</scope>
    <source>
        <strain evidence="7">CBS 506.65</strain>
    </source>
</reference>
<dbReference type="GeneID" id="34616222"/>
<keyword evidence="4" id="KW-0274">FAD</keyword>
<dbReference type="EMBL" id="KV878347">
    <property type="protein sequence ID" value="OJJ44808.1"/>
    <property type="molecule type" value="Genomic_DNA"/>
</dbReference>
<dbReference type="SUPFAM" id="SSF51905">
    <property type="entry name" value="FAD/NAD(P)-binding domain"/>
    <property type="match status" value="3"/>
</dbReference>
<dbReference type="InterPro" id="IPR020946">
    <property type="entry name" value="Flavin_mOase-like"/>
</dbReference>
<dbReference type="RefSeq" id="XP_022579318.1">
    <property type="nucleotide sequence ID" value="XM_022729758.1"/>
</dbReference>
<dbReference type="GO" id="GO:0050661">
    <property type="term" value="F:NADP binding"/>
    <property type="evidence" value="ECO:0007669"/>
    <property type="project" value="InterPro"/>
</dbReference>
<comment type="cofactor">
    <cofactor evidence="1">
        <name>FAD</name>
        <dbReference type="ChEBI" id="CHEBI:57692"/>
    </cofactor>
</comment>
<evidence type="ECO:0000313" key="7">
    <source>
        <dbReference type="Proteomes" id="UP000184188"/>
    </source>
</evidence>
<dbReference type="AlphaFoldDB" id="A0A1L9SCG7"/>
<dbReference type="Gene3D" id="3.50.50.60">
    <property type="entry name" value="FAD/NAD(P)-binding domain"/>
    <property type="match status" value="3"/>
</dbReference>
<evidence type="ECO:0008006" key="8">
    <source>
        <dbReference type="Google" id="ProtNLM"/>
    </source>
</evidence>
<dbReference type="OrthoDB" id="74360at2759"/>
<keyword evidence="3" id="KW-0285">Flavoprotein</keyword>
<keyword evidence="7" id="KW-1185">Reference proteome</keyword>
<comment type="similarity">
    <text evidence="2">Belongs to the FAD-binding monooxygenase family.</text>
</comment>
<evidence type="ECO:0000313" key="6">
    <source>
        <dbReference type="EMBL" id="OJJ44808.1"/>
    </source>
</evidence>
<name>A0A1L9SCG7_9EURO</name>
<dbReference type="PANTHER" id="PTHR42877">
    <property type="entry name" value="L-ORNITHINE N(5)-MONOOXYGENASE-RELATED"/>
    <property type="match status" value="1"/>
</dbReference>
<gene>
    <name evidence="6" type="ORF">ASPZODRAFT_71460</name>
</gene>
<dbReference type="STRING" id="1073090.A0A1L9SCG7"/>
<organism evidence="6 7">
    <name type="scientific">Penicilliopsis zonata CBS 506.65</name>
    <dbReference type="NCBI Taxonomy" id="1073090"/>
    <lineage>
        <taxon>Eukaryota</taxon>
        <taxon>Fungi</taxon>
        <taxon>Dikarya</taxon>
        <taxon>Ascomycota</taxon>
        <taxon>Pezizomycotina</taxon>
        <taxon>Eurotiomycetes</taxon>
        <taxon>Eurotiomycetidae</taxon>
        <taxon>Eurotiales</taxon>
        <taxon>Aspergillaceae</taxon>
        <taxon>Penicilliopsis</taxon>
    </lineage>
</organism>
<dbReference type="GO" id="GO:0050660">
    <property type="term" value="F:flavin adenine dinucleotide binding"/>
    <property type="evidence" value="ECO:0007669"/>
    <property type="project" value="InterPro"/>
</dbReference>
<dbReference type="Pfam" id="PF00743">
    <property type="entry name" value="FMO-like"/>
    <property type="match status" value="1"/>
</dbReference>
<protein>
    <recommendedName>
        <fullName evidence="8">L-ornithine N(5)-oxygenase</fullName>
    </recommendedName>
</protein>
<dbReference type="VEuPathDB" id="FungiDB:ASPZODRAFT_71460"/>
<dbReference type="InterPro" id="IPR036188">
    <property type="entry name" value="FAD/NAD-bd_sf"/>
</dbReference>